<dbReference type="AlphaFoldDB" id="A0A4Z1AI00"/>
<evidence type="ECO:0000313" key="1">
    <source>
        <dbReference type="EMBL" id="TGL90717.1"/>
    </source>
</evidence>
<proteinExistence type="predicted"/>
<reference evidence="1" key="1">
    <citation type="journal article" date="2019" name="PLoS Negl. Trop. Dis.">
        <title>Revisiting the worldwide diversity of Leptospira species in the environment.</title>
        <authorList>
            <person name="Vincent A.T."/>
            <person name="Schiettekatte O."/>
            <person name="Bourhy P."/>
            <person name="Veyrier F.J."/>
            <person name="Picardeau M."/>
        </authorList>
    </citation>
    <scope>NUCLEOTIDE SEQUENCE [LARGE SCALE GENOMIC DNA]</scope>
    <source>
        <strain evidence="1">201702422</strain>
    </source>
</reference>
<sequence>MLNYKFYAAMVIISISFQWSCKNEYENSAPLCVVALARLQQNLAKDLQDLNDGKISQAEYNEGVRLRESGAYGLCLMSFIKREQNGNF</sequence>
<comment type="caution">
    <text evidence="1">The sequence shown here is derived from an EMBL/GenBank/DDBJ whole genome shotgun (WGS) entry which is preliminary data.</text>
</comment>
<dbReference type="RefSeq" id="WP_135583793.1">
    <property type="nucleotide sequence ID" value="NZ_RQGO01000005.1"/>
</dbReference>
<dbReference type="EMBL" id="RQGP01000022">
    <property type="protein sequence ID" value="TGL90717.1"/>
    <property type="molecule type" value="Genomic_DNA"/>
</dbReference>
<keyword evidence="2" id="KW-1185">Reference proteome</keyword>
<protein>
    <submittedName>
        <fullName evidence="1">Uncharacterized protein</fullName>
    </submittedName>
</protein>
<dbReference type="Proteomes" id="UP000298263">
    <property type="component" value="Unassembled WGS sequence"/>
</dbReference>
<evidence type="ECO:0000313" key="2">
    <source>
        <dbReference type="Proteomes" id="UP000298263"/>
    </source>
</evidence>
<name>A0A4Z1AI00_9LEPT</name>
<organism evidence="1 2">
    <name type="scientific">Leptospira congkakensis</name>
    <dbReference type="NCBI Taxonomy" id="2484932"/>
    <lineage>
        <taxon>Bacteria</taxon>
        <taxon>Pseudomonadati</taxon>
        <taxon>Spirochaetota</taxon>
        <taxon>Spirochaetia</taxon>
        <taxon>Leptospirales</taxon>
        <taxon>Leptospiraceae</taxon>
        <taxon>Leptospira</taxon>
    </lineage>
</organism>
<accession>A0A4Z1AI00</accession>
<gene>
    <name evidence="1" type="ORF">EHQ69_12405</name>
</gene>
<dbReference type="OrthoDB" id="347388at2"/>